<accession>A0A7W7ZGM8</accession>
<reference evidence="1 2" key="1">
    <citation type="submission" date="2020-08" db="EMBL/GenBank/DDBJ databases">
        <title>Genomic Encyclopedia of Type Strains, Phase IV (KMG-V): Genome sequencing to study the core and pangenomes of soil and plant-associated prokaryotes.</title>
        <authorList>
            <person name="Whitman W."/>
        </authorList>
    </citation>
    <scope>NUCLEOTIDE SEQUENCE [LARGE SCALE GENOMIC DNA]</scope>
    <source>
        <strain evidence="1 2">M8UP14</strain>
    </source>
</reference>
<protein>
    <submittedName>
        <fullName evidence="1">Alanyl-tRNA synthetase</fullName>
        <ecNumber evidence="1">6.1.1.7</ecNumber>
    </submittedName>
</protein>
<organism evidence="1 2">
    <name type="scientific">Granulicella aggregans</name>
    <dbReference type="NCBI Taxonomy" id="474949"/>
    <lineage>
        <taxon>Bacteria</taxon>
        <taxon>Pseudomonadati</taxon>
        <taxon>Acidobacteriota</taxon>
        <taxon>Terriglobia</taxon>
        <taxon>Terriglobales</taxon>
        <taxon>Acidobacteriaceae</taxon>
        <taxon>Granulicella</taxon>
    </lineage>
</organism>
<keyword evidence="1" id="KW-0030">Aminoacyl-tRNA synthetase</keyword>
<comment type="caution">
    <text evidence="1">The sequence shown here is derived from an EMBL/GenBank/DDBJ whole genome shotgun (WGS) entry which is preliminary data.</text>
</comment>
<dbReference type="Proteomes" id="UP000540989">
    <property type="component" value="Unassembled WGS sequence"/>
</dbReference>
<name>A0A7W7ZGM8_9BACT</name>
<dbReference type="RefSeq" id="WP_184221218.1">
    <property type="nucleotide sequence ID" value="NZ_JACHIP010000006.1"/>
</dbReference>
<dbReference type="EC" id="6.1.1.7" evidence="1"/>
<evidence type="ECO:0000313" key="1">
    <source>
        <dbReference type="EMBL" id="MBB5059580.1"/>
    </source>
</evidence>
<sequence>MTDTRLTFTSQVTDIRLESRSGLAARWQIALEHTLFTSASSTGTLLAIAPSGARLEVPVLGVVEEDGTVWHIVDKPLTDGTEVTGTLAEFLA</sequence>
<proteinExistence type="predicted"/>
<dbReference type="GO" id="GO:0004813">
    <property type="term" value="F:alanine-tRNA ligase activity"/>
    <property type="evidence" value="ECO:0007669"/>
    <property type="project" value="UniProtKB-EC"/>
</dbReference>
<dbReference type="AlphaFoldDB" id="A0A7W7ZGM8"/>
<gene>
    <name evidence="1" type="ORF">HDF16_004306</name>
</gene>
<evidence type="ECO:0000313" key="2">
    <source>
        <dbReference type="Proteomes" id="UP000540989"/>
    </source>
</evidence>
<dbReference type="EMBL" id="JACHIP010000006">
    <property type="protein sequence ID" value="MBB5059580.1"/>
    <property type="molecule type" value="Genomic_DNA"/>
</dbReference>
<keyword evidence="1" id="KW-0436">Ligase</keyword>
<keyword evidence="2" id="KW-1185">Reference proteome</keyword>